<name>A0A484H521_9ZZZZ</name>
<proteinExistence type="predicted"/>
<dbReference type="Gene3D" id="3.40.50.1480">
    <property type="entry name" value="Adenosylhomocysteinase-like"/>
    <property type="match status" value="1"/>
</dbReference>
<gene>
    <name evidence="2" type="ORF">RIEGSTA812A_PEG_509</name>
</gene>
<protein>
    <submittedName>
        <fullName evidence="2">Adenosylhomocysteinase</fullName>
        <ecNumber evidence="2">3.3.1.1</ecNumber>
    </submittedName>
</protein>
<dbReference type="Gene3D" id="3.40.50.720">
    <property type="entry name" value="NAD(P)-binding Rossmann-like Domain"/>
    <property type="match status" value="1"/>
</dbReference>
<dbReference type="EMBL" id="LR026963">
    <property type="protein sequence ID" value="VBB69036.1"/>
    <property type="molecule type" value="Genomic_DNA"/>
</dbReference>
<dbReference type="GO" id="GO:0016787">
    <property type="term" value="F:hydrolase activity"/>
    <property type="evidence" value="ECO:0007669"/>
    <property type="project" value="UniProtKB-KW"/>
</dbReference>
<dbReference type="InterPro" id="IPR042172">
    <property type="entry name" value="Adenosylhomocyst_ase-like_sf"/>
</dbReference>
<accession>A0A484H521</accession>
<dbReference type="InterPro" id="IPR036291">
    <property type="entry name" value="NAD(P)-bd_dom_sf"/>
</dbReference>
<keyword evidence="2" id="KW-0378">Hydrolase</keyword>
<sequence length="486" mass="54384">MHTALQIASKYMPVLSEVLRRSHPLRKLKDIIILHVNHCLDDVFILDQLFNTLFMQSIFVVVPYKMITVPSNYPGTVYYANVGENGFELLCSGQVIAKRVQTFGEAIEGLVYRALRDAIIPALAGRKKLLLIEDGGYHYRSLFQCFNEGFLLPEDVIGVVEQTMSGAIRCVEAIRKRGIPYPALTIARSDAKMRYEAFFIGRRVVEELAYLLYRYDEFLALRRVLVIGYGIIGRNVALSLGGMACRVTVLDTNREVSAVAQADGYEVLPRDLTGFFDTEVVVIGATGESSFTLSMLAAFAHAPSKRIFLVSASSRRREFKEIIQFFEGGGEKYASFLERDARLVDIHHISVESDPSGLTYRFKCGNSKKAVILIARGFPVNFFRGDGFSLTMSMIDPVNAELALLANYTAVSASVLQKNCLHVLGSSPLPGLPVNEEEILSLWMEQKGITQPLGNTQEWYGFPVHPVERYLRLRCLDDPRIVPQTS</sequence>
<dbReference type="EC" id="3.3.1.1" evidence="2"/>
<dbReference type="SUPFAM" id="SSF51735">
    <property type="entry name" value="NAD(P)-binding Rossmann-fold domains"/>
    <property type="match status" value="1"/>
</dbReference>
<feature type="domain" description="S-adenosyl-L-homocysteine hydrolase NAD binding" evidence="1">
    <location>
        <begin position="208"/>
        <end position="387"/>
    </location>
</feature>
<organism evidence="2">
    <name type="scientific">invertebrate metagenome</name>
    <dbReference type="NCBI Taxonomy" id="1711999"/>
    <lineage>
        <taxon>unclassified sequences</taxon>
        <taxon>metagenomes</taxon>
        <taxon>organismal metagenomes</taxon>
    </lineage>
</organism>
<evidence type="ECO:0000259" key="1">
    <source>
        <dbReference type="SMART" id="SM00997"/>
    </source>
</evidence>
<dbReference type="AlphaFoldDB" id="A0A484H521"/>
<dbReference type="SMART" id="SM00997">
    <property type="entry name" value="AdoHcyase_NAD"/>
    <property type="match status" value="1"/>
</dbReference>
<reference evidence="2" key="1">
    <citation type="submission" date="2018-10" db="EMBL/GenBank/DDBJ databases">
        <authorList>
            <person name="Gruber-Vodicka H."/>
            <person name="Jaeckle O."/>
        </authorList>
    </citation>
    <scope>NUCLEOTIDE SEQUENCE</scope>
</reference>
<evidence type="ECO:0000313" key="2">
    <source>
        <dbReference type="EMBL" id="VBB69036.1"/>
    </source>
</evidence>
<dbReference type="InterPro" id="IPR015878">
    <property type="entry name" value="Ado_hCys_hydrolase_NAD-bd"/>
</dbReference>